<keyword evidence="2" id="KW-0547">Nucleotide-binding</keyword>
<name>A0AA39RDA1_ACESA</name>
<evidence type="ECO:0000256" key="3">
    <source>
        <dbReference type="ARBA" id="ARBA00022840"/>
    </source>
</evidence>
<dbReference type="Gene3D" id="3.30.70.590">
    <property type="entry name" value="Poly(A) polymerase predicted RNA binding domain"/>
    <property type="match status" value="1"/>
</dbReference>
<keyword evidence="1" id="KW-0808">Transferase</keyword>
<dbReference type="AlphaFoldDB" id="A0AA39RDA1"/>
<dbReference type="GO" id="GO:0005634">
    <property type="term" value="C:nucleus"/>
    <property type="evidence" value="ECO:0007669"/>
    <property type="project" value="TreeGrafter"/>
</dbReference>
<dbReference type="PANTHER" id="PTHR10682:SF36">
    <property type="entry name" value="NUCLEAR POLY(A) POLYMERASE 4"/>
    <property type="match status" value="1"/>
</dbReference>
<dbReference type="GO" id="GO:0003723">
    <property type="term" value="F:RNA binding"/>
    <property type="evidence" value="ECO:0007669"/>
    <property type="project" value="InterPro"/>
</dbReference>
<dbReference type="PANTHER" id="PTHR10682">
    <property type="entry name" value="POLY A POLYMERASE"/>
    <property type="match status" value="1"/>
</dbReference>
<organism evidence="5 6">
    <name type="scientific">Acer saccharum</name>
    <name type="common">Sugar maple</name>
    <dbReference type="NCBI Taxonomy" id="4024"/>
    <lineage>
        <taxon>Eukaryota</taxon>
        <taxon>Viridiplantae</taxon>
        <taxon>Streptophyta</taxon>
        <taxon>Embryophyta</taxon>
        <taxon>Tracheophyta</taxon>
        <taxon>Spermatophyta</taxon>
        <taxon>Magnoliopsida</taxon>
        <taxon>eudicotyledons</taxon>
        <taxon>Gunneridae</taxon>
        <taxon>Pentapetalae</taxon>
        <taxon>rosids</taxon>
        <taxon>malvids</taxon>
        <taxon>Sapindales</taxon>
        <taxon>Sapindaceae</taxon>
        <taxon>Hippocastanoideae</taxon>
        <taxon>Acereae</taxon>
        <taxon>Acer</taxon>
    </lineage>
</organism>
<dbReference type="SUPFAM" id="SSF55003">
    <property type="entry name" value="PAP/Archaeal CCA-adding enzyme, C-terminal domain"/>
    <property type="match status" value="1"/>
</dbReference>
<dbReference type="InterPro" id="IPR007010">
    <property type="entry name" value="PolA_pol_RNA-bd_dom"/>
</dbReference>
<evidence type="ECO:0000313" key="5">
    <source>
        <dbReference type="EMBL" id="KAK0571535.1"/>
    </source>
</evidence>
<evidence type="ECO:0000313" key="6">
    <source>
        <dbReference type="Proteomes" id="UP001168877"/>
    </source>
</evidence>
<reference evidence="5" key="2">
    <citation type="submission" date="2023-06" db="EMBL/GenBank/DDBJ databases">
        <authorList>
            <person name="Swenson N.G."/>
            <person name="Wegrzyn J.L."/>
            <person name="Mcevoy S.L."/>
        </authorList>
    </citation>
    <scope>NUCLEOTIDE SEQUENCE</scope>
    <source>
        <strain evidence="5">NS2018</strain>
        <tissue evidence="5">Leaf</tissue>
    </source>
</reference>
<dbReference type="GO" id="GO:0031123">
    <property type="term" value="P:RNA 3'-end processing"/>
    <property type="evidence" value="ECO:0007669"/>
    <property type="project" value="InterPro"/>
</dbReference>
<accession>A0AA39RDA1</accession>
<dbReference type="GO" id="GO:1990817">
    <property type="term" value="F:poly(A) RNA polymerase activity"/>
    <property type="evidence" value="ECO:0007669"/>
    <property type="project" value="TreeGrafter"/>
</dbReference>
<evidence type="ECO:0000259" key="4">
    <source>
        <dbReference type="Pfam" id="PF04926"/>
    </source>
</evidence>
<keyword evidence="6" id="KW-1185">Reference proteome</keyword>
<dbReference type="EMBL" id="JAUESC010000388">
    <property type="protein sequence ID" value="KAK0571535.1"/>
    <property type="molecule type" value="Genomic_DNA"/>
</dbReference>
<dbReference type="InterPro" id="IPR011068">
    <property type="entry name" value="NuclTrfase_I-like_C"/>
</dbReference>
<evidence type="ECO:0000256" key="1">
    <source>
        <dbReference type="ARBA" id="ARBA00022679"/>
    </source>
</evidence>
<protein>
    <recommendedName>
        <fullName evidence="4">Poly(A) polymerase RNA-binding domain-containing protein</fullName>
    </recommendedName>
</protein>
<proteinExistence type="predicted"/>
<reference evidence="5" key="1">
    <citation type="journal article" date="2022" name="Plant J.">
        <title>Strategies of tolerance reflected in two North American maple genomes.</title>
        <authorList>
            <person name="McEvoy S.L."/>
            <person name="Sezen U.U."/>
            <person name="Trouern-Trend A."/>
            <person name="McMahon S.M."/>
            <person name="Schaberg P.G."/>
            <person name="Yang J."/>
            <person name="Wegrzyn J.L."/>
            <person name="Swenson N.G."/>
        </authorList>
    </citation>
    <scope>NUCLEOTIDE SEQUENCE</scope>
    <source>
        <strain evidence="5">NS2018</strain>
    </source>
</reference>
<keyword evidence="3" id="KW-0067">ATP-binding</keyword>
<sequence>MQEIELNKAQWSVLFEPYLFFEAYKNYLQVDMVAADADDLLAWKGWVESRFRQLTLKWMALEMLWSFVDSESRGSLQGGEHAADLDSLVENGCLNASGVYQNGLSEGLEVLTQTSNRIQLFS</sequence>
<evidence type="ECO:0000256" key="2">
    <source>
        <dbReference type="ARBA" id="ARBA00022741"/>
    </source>
</evidence>
<dbReference type="Pfam" id="PF04926">
    <property type="entry name" value="PAP_RNA-bind"/>
    <property type="match status" value="1"/>
</dbReference>
<dbReference type="Proteomes" id="UP001168877">
    <property type="component" value="Unassembled WGS sequence"/>
</dbReference>
<comment type="caution">
    <text evidence="5">The sequence shown here is derived from an EMBL/GenBank/DDBJ whole genome shotgun (WGS) entry which is preliminary data.</text>
</comment>
<feature type="domain" description="Poly(A) polymerase RNA-binding" evidence="4">
    <location>
        <begin position="20"/>
        <end position="57"/>
    </location>
</feature>
<gene>
    <name evidence="5" type="ORF">LWI29_017644</name>
</gene>
<dbReference type="GO" id="GO:0005524">
    <property type="term" value="F:ATP binding"/>
    <property type="evidence" value="ECO:0007669"/>
    <property type="project" value="UniProtKB-KW"/>
</dbReference>